<keyword evidence="6 10" id="KW-1133">Transmembrane helix</keyword>
<evidence type="ECO:0000256" key="8">
    <source>
        <dbReference type="RuleBase" id="RU000477"/>
    </source>
</evidence>
<protein>
    <submittedName>
        <fullName evidence="11">Aquaporin</fullName>
    </submittedName>
</protein>
<proteinExistence type="inferred from homology"/>
<dbReference type="GO" id="GO:0015250">
    <property type="term" value="F:water channel activity"/>
    <property type="evidence" value="ECO:0007669"/>
    <property type="project" value="TreeGrafter"/>
</dbReference>
<reference evidence="11 12" key="1">
    <citation type="submission" date="2019-08" db="EMBL/GenBank/DDBJ databases">
        <title>In-depth cultivation of the pig gut microbiome towards novel bacterial diversity and tailored functional studies.</title>
        <authorList>
            <person name="Wylensek D."/>
            <person name="Hitch T.C.A."/>
            <person name="Clavel T."/>
        </authorList>
    </citation>
    <scope>NUCLEOTIDE SEQUENCE [LARGE SCALE GENOMIC DNA]</scope>
    <source>
        <strain evidence="11 12">WCA-MUC-591-APC-3H</strain>
    </source>
</reference>
<feature type="transmembrane region" description="Helical" evidence="10">
    <location>
        <begin position="160"/>
        <end position="180"/>
    </location>
</feature>
<dbReference type="PROSITE" id="PS51257">
    <property type="entry name" value="PROKAR_LIPOPROTEIN"/>
    <property type="match status" value="1"/>
</dbReference>
<dbReference type="InterPro" id="IPR023271">
    <property type="entry name" value="Aquaporin-like"/>
</dbReference>
<evidence type="ECO:0000256" key="7">
    <source>
        <dbReference type="ARBA" id="ARBA00023136"/>
    </source>
</evidence>
<evidence type="ECO:0000256" key="9">
    <source>
        <dbReference type="SAM" id="MobiDB-lite"/>
    </source>
</evidence>
<evidence type="ECO:0000256" key="3">
    <source>
        <dbReference type="ARBA" id="ARBA00022448"/>
    </source>
</evidence>
<keyword evidence="4" id="KW-1003">Cell membrane</keyword>
<feature type="transmembrane region" description="Helical" evidence="10">
    <location>
        <begin position="87"/>
        <end position="109"/>
    </location>
</feature>
<dbReference type="GO" id="GO:0005886">
    <property type="term" value="C:plasma membrane"/>
    <property type="evidence" value="ECO:0007669"/>
    <property type="project" value="UniProtKB-SubCell"/>
</dbReference>
<comment type="caution">
    <text evidence="11">The sequence shown here is derived from an EMBL/GenBank/DDBJ whole genome shotgun (WGS) entry which is preliminary data.</text>
</comment>
<dbReference type="InterPro" id="IPR000425">
    <property type="entry name" value="MIP"/>
</dbReference>
<dbReference type="AlphaFoldDB" id="A0A6L5Y4B3"/>
<feature type="transmembrane region" description="Helical" evidence="10">
    <location>
        <begin position="129"/>
        <end position="151"/>
    </location>
</feature>
<evidence type="ECO:0000256" key="2">
    <source>
        <dbReference type="ARBA" id="ARBA00006175"/>
    </source>
</evidence>
<keyword evidence="7 10" id="KW-0472">Membrane</keyword>
<organism evidence="11 12">
    <name type="scientific">Hornefia butyriciproducens</name>
    <dbReference type="NCBI Taxonomy" id="2652293"/>
    <lineage>
        <taxon>Bacteria</taxon>
        <taxon>Bacillati</taxon>
        <taxon>Bacillota</taxon>
        <taxon>Clostridia</taxon>
        <taxon>Peptostreptococcales</taxon>
        <taxon>Anaerovoracaceae</taxon>
        <taxon>Hornefia</taxon>
    </lineage>
</organism>
<accession>A0A6L5Y4B3</accession>
<dbReference type="InterPro" id="IPR034294">
    <property type="entry name" value="Aquaporin_transptr"/>
</dbReference>
<evidence type="ECO:0000313" key="11">
    <source>
        <dbReference type="EMBL" id="MST51556.1"/>
    </source>
</evidence>
<dbReference type="SUPFAM" id="SSF81338">
    <property type="entry name" value="Aquaporin-like"/>
    <property type="match status" value="1"/>
</dbReference>
<dbReference type="GeneID" id="303114552"/>
<dbReference type="EMBL" id="VUMZ01000003">
    <property type="protein sequence ID" value="MST51556.1"/>
    <property type="molecule type" value="Genomic_DNA"/>
</dbReference>
<gene>
    <name evidence="11" type="ORF">FYJ64_04375</name>
</gene>
<keyword evidence="3 8" id="KW-0813">Transport</keyword>
<feature type="transmembrane region" description="Helical" evidence="10">
    <location>
        <begin position="200"/>
        <end position="222"/>
    </location>
</feature>
<dbReference type="InterPro" id="IPR022357">
    <property type="entry name" value="MIP_CS"/>
</dbReference>
<evidence type="ECO:0000256" key="4">
    <source>
        <dbReference type="ARBA" id="ARBA00022475"/>
    </source>
</evidence>
<dbReference type="PANTHER" id="PTHR19139">
    <property type="entry name" value="AQUAPORIN TRANSPORTER"/>
    <property type="match status" value="1"/>
</dbReference>
<comment type="subcellular location">
    <subcellularLocation>
        <location evidence="1">Cell membrane</location>
        <topology evidence="1">Multi-pass membrane protein</topology>
    </subcellularLocation>
</comment>
<evidence type="ECO:0000256" key="5">
    <source>
        <dbReference type="ARBA" id="ARBA00022692"/>
    </source>
</evidence>
<dbReference type="RefSeq" id="WP_154574020.1">
    <property type="nucleotide sequence ID" value="NZ_JBQHWU010000003.1"/>
</dbReference>
<dbReference type="PANTHER" id="PTHR19139:SF199">
    <property type="entry name" value="MIP17260P"/>
    <property type="match status" value="1"/>
</dbReference>
<dbReference type="PRINTS" id="PR00783">
    <property type="entry name" value="MINTRINSICP"/>
</dbReference>
<keyword evidence="12" id="KW-1185">Reference proteome</keyword>
<dbReference type="Gene3D" id="1.20.1080.10">
    <property type="entry name" value="Glycerol uptake facilitator protein"/>
    <property type="match status" value="1"/>
</dbReference>
<feature type="transmembrane region" description="Helical" evidence="10">
    <location>
        <begin position="34"/>
        <end position="58"/>
    </location>
</feature>
<evidence type="ECO:0000256" key="1">
    <source>
        <dbReference type="ARBA" id="ARBA00004651"/>
    </source>
</evidence>
<feature type="compositionally biased region" description="Acidic residues" evidence="9">
    <location>
        <begin position="248"/>
        <end position="273"/>
    </location>
</feature>
<dbReference type="PROSITE" id="PS00221">
    <property type="entry name" value="MIP"/>
    <property type="match status" value="1"/>
</dbReference>
<evidence type="ECO:0000256" key="6">
    <source>
        <dbReference type="ARBA" id="ARBA00022989"/>
    </source>
</evidence>
<feature type="region of interest" description="Disordered" evidence="9">
    <location>
        <begin position="231"/>
        <end position="273"/>
    </location>
</feature>
<comment type="similarity">
    <text evidence="2 8">Belongs to the MIP/aquaporin (TC 1.A.8) family.</text>
</comment>
<sequence>MRKYIAELIGTFVLTAFGCGTAVAANSIFLSMNAAIPVAFTTLLIAFAFGLSVAAMAYSIGNISGCHINPAVSVGMLAAGRMSVKDCVGYVVAQCVGALSAALFLWMIFGSRDSLGQNGYGEASTLGLGAGSILILEIVMTFVFVLVVLAVTDRTEFTSAAGLVIGLTLTLIHIFGIPFDGTSVNPARSFGPAIVVGGDALAQLPVFIIAPLIGGVLAALVYRLLFTEAGNPAEEPDTDAEDVRGDDSEVEPDEADAAADGEDAAEEEEREER</sequence>
<dbReference type="Pfam" id="PF00230">
    <property type="entry name" value="MIP"/>
    <property type="match status" value="1"/>
</dbReference>
<name>A0A6L5Y4B3_9FIRM</name>
<evidence type="ECO:0000256" key="10">
    <source>
        <dbReference type="SAM" id="Phobius"/>
    </source>
</evidence>
<evidence type="ECO:0000313" key="12">
    <source>
        <dbReference type="Proteomes" id="UP000474676"/>
    </source>
</evidence>
<keyword evidence="5 8" id="KW-0812">Transmembrane</keyword>
<dbReference type="Proteomes" id="UP000474676">
    <property type="component" value="Unassembled WGS sequence"/>
</dbReference>